<dbReference type="AlphaFoldDB" id="A0A2V5I7N1"/>
<dbReference type="PANTHER" id="PTHR10758:SF1">
    <property type="entry name" value="COP9 SIGNALOSOME COMPLEX SUBUNIT 3"/>
    <property type="match status" value="1"/>
</dbReference>
<dbReference type="GO" id="GO:0006511">
    <property type="term" value="P:ubiquitin-dependent protein catabolic process"/>
    <property type="evidence" value="ECO:0007669"/>
    <property type="project" value="TreeGrafter"/>
</dbReference>
<dbReference type="Proteomes" id="UP000248817">
    <property type="component" value="Unassembled WGS sequence"/>
</dbReference>
<accession>A0A2V5I7N1</accession>
<dbReference type="InterPro" id="IPR050756">
    <property type="entry name" value="CSN3"/>
</dbReference>
<proteinExistence type="predicted"/>
<gene>
    <name evidence="3" type="ORF">BP00DRAFT_426937</name>
</gene>
<dbReference type="EMBL" id="KZ825521">
    <property type="protein sequence ID" value="PYI30073.1"/>
    <property type="molecule type" value="Genomic_DNA"/>
</dbReference>
<dbReference type="InterPro" id="IPR055089">
    <property type="entry name" value="COP9_N"/>
</dbReference>
<protein>
    <submittedName>
        <fullName evidence="3">COP9 signalosome complex subunit 3</fullName>
    </submittedName>
</protein>
<sequence length="496" mass="55244">MAESVEHIISLSSHLRSQGLLSENDYQCRVQELVAILRRPSHSLLSESVLTDLSPHEHTLPYLFVLLYQIDLARSRARSALPDDIKPGGRLWFPAVQFLGDFKGPQVRFAGHEWRQLVNIILDAAEGDPKAVLAVRVLSDAIMRLDQNVCHFSSLHARFLRLCLLSQSYSYALPVLDRHTSSIHTSLEQPARGGNGYLLASNSDANDCIAEAPGISPRLTHKDVAQYYLYGAMIYMALKEWDKALHWLSVVISLPVVNSVSKVMIEAFKKWVLVGLLRHGKLVTAPKIISSHVMKIYQAVARPYLSLADAFEKSDEQRLRTEADLGKSVWCADLNSGLVRQLFQAYDMFLVLKLCRVFSALTTKDIAGRAASSGLDSPAKIEKLIAFLVMSGVLEARLLQRPCDRSFSMLRLPKSTQPYYCSRSRIRVGLVTKSHALKVLTYHSQECNNELKIGRENIDLLVRCQGWSGVTGKGSSKGSIDHAAFGVDEDIMGDLS</sequence>
<evidence type="ECO:0000313" key="4">
    <source>
        <dbReference type="Proteomes" id="UP000248817"/>
    </source>
</evidence>
<dbReference type="GO" id="GO:0008180">
    <property type="term" value="C:COP9 signalosome"/>
    <property type="evidence" value="ECO:0007669"/>
    <property type="project" value="TreeGrafter"/>
</dbReference>
<evidence type="ECO:0000313" key="3">
    <source>
        <dbReference type="EMBL" id="PYI30073.1"/>
    </source>
</evidence>
<evidence type="ECO:0000259" key="2">
    <source>
        <dbReference type="Pfam" id="PF22788"/>
    </source>
</evidence>
<dbReference type="PANTHER" id="PTHR10758">
    <property type="entry name" value="26S PROTEASOME NON-ATPASE REGULATORY SUBUNIT 3/COP9 SIGNALOSOME COMPLEX SUBUNIT 3"/>
    <property type="match status" value="1"/>
</dbReference>
<reference evidence="3 4" key="1">
    <citation type="submission" date="2018-02" db="EMBL/GenBank/DDBJ databases">
        <title>The genomes of Aspergillus section Nigri reveals drivers in fungal speciation.</title>
        <authorList>
            <consortium name="DOE Joint Genome Institute"/>
            <person name="Vesth T.C."/>
            <person name="Nybo J."/>
            <person name="Theobald S."/>
            <person name="Brandl J."/>
            <person name="Frisvad J.C."/>
            <person name="Nielsen K.F."/>
            <person name="Lyhne E.K."/>
            <person name="Kogle M.E."/>
            <person name="Kuo A."/>
            <person name="Riley R."/>
            <person name="Clum A."/>
            <person name="Nolan M."/>
            <person name="Lipzen A."/>
            <person name="Salamov A."/>
            <person name="Henrissat B."/>
            <person name="Wiebenga A."/>
            <person name="De vries R.P."/>
            <person name="Grigoriev I.V."/>
            <person name="Mortensen U.H."/>
            <person name="Andersen M.R."/>
            <person name="Baker S.E."/>
        </authorList>
    </citation>
    <scope>NUCLEOTIDE SEQUENCE [LARGE SCALE GENOMIC DNA]</scope>
    <source>
        <strain evidence="3 4">CBS 114.80</strain>
    </source>
</reference>
<dbReference type="Pfam" id="PF22788">
    <property type="entry name" value="COP9_hel_rpt"/>
    <property type="match status" value="1"/>
</dbReference>
<organism evidence="3 4">
    <name type="scientific">Aspergillus indologenus CBS 114.80</name>
    <dbReference type="NCBI Taxonomy" id="1450541"/>
    <lineage>
        <taxon>Eukaryota</taxon>
        <taxon>Fungi</taxon>
        <taxon>Dikarya</taxon>
        <taxon>Ascomycota</taxon>
        <taxon>Pezizomycotina</taxon>
        <taxon>Eurotiomycetes</taxon>
        <taxon>Eurotiomycetidae</taxon>
        <taxon>Eurotiales</taxon>
        <taxon>Aspergillaceae</taxon>
        <taxon>Aspergillus</taxon>
        <taxon>Aspergillus subgen. Circumdati</taxon>
    </lineage>
</organism>
<evidence type="ECO:0000256" key="1">
    <source>
        <dbReference type="ARBA" id="ARBA00022490"/>
    </source>
</evidence>
<keyword evidence="4" id="KW-1185">Reference proteome</keyword>
<keyword evidence="1" id="KW-0963">Cytoplasm</keyword>
<name>A0A2V5I7N1_9EURO</name>
<feature type="domain" description="COP9 signalosome complex subunit 3 N-terminal helical repeats" evidence="2">
    <location>
        <begin position="47"/>
        <end position="291"/>
    </location>
</feature>